<gene>
    <name evidence="2" type="ORF">ACFSC3_15860</name>
</gene>
<dbReference type="Gene3D" id="3.90.1200.10">
    <property type="match status" value="1"/>
</dbReference>
<accession>A0ABW4NHQ3</accession>
<evidence type="ECO:0000313" key="3">
    <source>
        <dbReference type="Proteomes" id="UP001597283"/>
    </source>
</evidence>
<protein>
    <submittedName>
        <fullName evidence="2">Phosphotransferase family protein</fullName>
    </submittedName>
</protein>
<dbReference type="Pfam" id="PF01636">
    <property type="entry name" value="APH"/>
    <property type="match status" value="1"/>
</dbReference>
<reference evidence="3" key="1">
    <citation type="journal article" date="2019" name="Int. J. Syst. Evol. Microbiol.">
        <title>The Global Catalogue of Microorganisms (GCM) 10K type strain sequencing project: providing services to taxonomists for standard genome sequencing and annotation.</title>
        <authorList>
            <consortium name="The Broad Institute Genomics Platform"/>
            <consortium name="The Broad Institute Genome Sequencing Center for Infectious Disease"/>
            <person name="Wu L."/>
            <person name="Ma J."/>
        </authorList>
    </citation>
    <scope>NUCLEOTIDE SEQUENCE [LARGE SCALE GENOMIC DNA]</scope>
    <source>
        <strain evidence="3">Q85</strain>
    </source>
</reference>
<evidence type="ECO:0000259" key="1">
    <source>
        <dbReference type="Pfam" id="PF01636"/>
    </source>
</evidence>
<proteinExistence type="predicted"/>
<dbReference type="InterPro" id="IPR011009">
    <property type="entry name" value="Kinase-like_dom_sf"/>
</dbReference>
<name>A0ABW4NHQ3_9SPHN</name>
<organism evidence="2 3">
    <name type="scientific">Sphingomonas floccifaciens</name>
    <dbReference type="NCBI Taxonomy" id="1844115"/>
    <lineage>
        <taxon>Bacteria</taxon>
        <taxon>Pseudomonadati</taxon>
        <taxon>Pseudomonadota</taxon>
        <taxon>Alphaproteobacteria</taxon>
        <taxon>Sphingomonadales</taxon>
        <taxon>Sphingomonadaceae</taxon>
        <taxon>Sphingomonas</taxon>
    </lineage>
</organism>
<dbReference type="PANTHER" id="PTHR21310">
    <property type="entry name" value="AMINOGLYCOSIDE PHOSPHOTRANSFERASE-RELATED-RELATED"/>
    <property type="match status" value="1"/>
</dbReference>
<comment type="caution">
    <text evidence="2">The sequence shown here is derived from an EMBL/GenBank/DDBJ whole genome shotgun (WGS) entry which is preliminary data.</text>
</comment>
<keyword evidence="3" id="KW-1185">Reference proteome</keyword>
<sequence length="288" mass="31210">MILTDPAAMHRAVFAAFPDLAEMPITVHDGGWDSVAIELGPWICKFPRDEDGFDALRREAAVLDIVRSGLTIPVPDMVVIDGPPFFTRHRMLLGGALTTQAYAALSAERRAALAQDVARFLAELHAIDADWSAVGVEAEDEDDDVDLGEGLALLPSELRATAERMIADHVALGADPLGEGFCYLDAHGRNFAFDAQAGRLAGVYDFGDVAIAGRHEEFIEPAYVSRDLARDVIAAYEAQTGQVVDRTRVETLIGMQRLTELADNADHPAHGATVRDYAVDWFAQPTLA</sequence>
<dbReference type="RefSeq" id="WP_380941407.1">
    <property type="nucleotide sequence ID" value="NZ_JBHUFC010000006.1"/>
</dbReference>
<dbReference type="EMBL" id="JBHUFC010000006">
    <property type="protein sequence ID" value="MFD1789039.1"/>
    <property type="molecule type" value="Genomic_DNA"/>
</dbReference>
<dbReference type="Gene3D" id="3.30.200.20">
    <property type="entry name" value="Phosphorylase Kinase, domain 1"/>
    <property type="match status" value="1"/>
</dbReference>
<dbReference type="PANTHER" id="PTHR21310:SF15">
    <property type="entry name" value="AMINOGLYCOSIDE PHOSPHOTRANSFERASE DOMAIN-CONTAINING PROTEIN"/>
    <property type="match status" value="1"/>
</dbReference>
<dbReference type="SUPFAM" id="SSF56112">
    <property type="entry name" value="Protein kinase-like (PK-like)"/>
    <property type="match status" value="1"/>
</dbReference>
<dbReference type="InterPro" id="IPR051678">
    <property type="entry name" value="AGP_Transferase"/>
</dbReference>
<evidence type="ECO:0000313" key="2">
    <source>
        <dbReference type="EMBL" id="MFD1789039.1"/>
    </source>
</evidence>
<dbReference type="Proteomes" id="UP001597283">
    <property type="component" value="Unassembled WGS sequence"/>
</dbReference>
<dbReference type="InterPro" id="IPR002575">
    <property type="entry name" value="Aminoglycoside_PTrfase"/>
</dbReference>
<feature type="domain" description="Aminoglycoside phosphotransferase" evidence="1">
    <location>
        <begin position="26"/>
        <end position="244"/>
    </location>
</feature>